<keyword evidence="2 3" id="KW-0378">Hydrolase</keyword>
<evidence type="ECO:0000256" key="1">
    <source>
        <dbReference type="ARBA" id="ARBA00005964"/>
    </source>
</evidence>
<dbReference type="InterPro" id="IPR050309">
    <property type="entry name" value="Type-B_Carboxylest/Lipase"/>
</dbReference>
<evidence type="ECO:0000313" key="5">
    <source>
        <dbReference type="EMBL" id="TVT18938.1"/>
    </source>
</evidence>
<dbReference type="PANTHER" id="PTHR11559">
    <property type="entry name" value="CARBOXYLESTERASE"/>
    <property type="match status" value="1"/>
</dbReference>
<dbReference type="Proteomes" id="UP000318578">
    <property type="component" value="Unassembled WGS sequence"/>
</dbReference>
<dbReference type="GO" id="GO:0016787">
    <property type="term" value="F:hydrolase activity"/>
    <property type="evidence" value="ECO:0007669"/>
    <property type="project" value="UniProtKB-KW"/>
</dbReference>
<sequence>MLIAFLLLATGTATAAAAPVARTASGVVRGSSSSGVDSFLGIPYAAPPIGDLRWRPPAAPASWTGVRDAVAYGNRCPAQASTNGPRSEDEDCLYLNVQRPIAADKLPVFVWIHGGGLVNGSSNQHDGSLIAKTNGVVVVTLNYRLGLFGFLAHPGLTAEAGQSGDYGFMDQQAALRWVRQNISAFGGDPAQVTLGGESAGGFSTCAHLASPSSRGLFQRAIIQSGSCISTPLPQAEQAGVTVAQSLGCADVACLRALPASRLVDASTSASLVSRVPVLPRPPDTAVRTGDFGRVPLMVGANRDEGRTFAQGFVGATREQYESWVTSTFDERVLSRYPWPSHADQFTAAYLIGAIMTDSGLVGGIGGCSTSDLVTTFAGWTRTYAYQFDHRTGPGLAPTPGYVWGAGHAAELAYLWPSFDNGTPIAPTFDASERRLSADMVRYWGSFIRSGRPFAPGSSPWPAYNGAKLTLSLRAGGASVPISYRQLGAEHNCDLWRSLPQAGGAG</sequence>
<dbReference type="OrthoDB" id="4308422at2"/>
<dbReference type="InterPro" id="IPR029058">
    <property type="entry name" value="AB_hydrolase_fold"/>
</dbReference>
<dbReference type="InterPro" id="IPR002018">
    <property type="entry name" value="CarbesteraseB"/>
</dbReference>
<evidence type="ECO:0000313" key="6">
    <source>
        <dbReference type="Proteomes" id="UP000318578"/>
    </source>
</evidence>
<evidence type="ECO:0000256" key="2">
    <source>
        <dbReference type="ARBA" id="ARBA00022801"/>
    </source>
</evidence>
<feature type="domain" description="Carboxylesterase type B" evidence="4">
    <location>
        <begin position="18"/>
        <end position="467"/>
    </location>
</feature>
<dbReference type="EC" id="3.1.1.-" evidence="3"/>
<dbReference type="InterPro" id="IPR019826">
    <property type="entry name" value="Carboxylesterase_B_AS"/>
</dbReference>
<accession>A0A558A3W9</accession>
<keyword evidence="6" id="KW-1185">Reference proteome</keyword>
<comment type="caution">
    <text evidence="5">The sequence shown here is derived from an EMBL/GenBank/DDBJ whole genome shotgun (WGS) entry which is preliminary data.</text>
</comment>
<dbReference type="Pfam" id="PF00135">
    <property type="entry name" value="COesterase"/>
    <property type="match status" value="1"/>
</dbReference>
<evidence type="ECO:0000256" key="3">
    <source>
        <dbReference type="RuleBase" id="RU361235"/>
    </source>
</evidence>
<feature type="chain" id="PRO_5022263346" description="Carboxylic ester hydrolase" evidence="3">
    <location>
        <begin position="18"/>
        <end position="505"/>
    </location>
</feature>
<dbReference type="PROSITE" id="PS00122">
    <property type="entry name" value="CARBOXYLESTERASE_B_1"/>
    <property type="match status" value="1"/>
</dbReference>
<evidence type="ECO:0000259" key="4">
    <source>
        <dbReference type="Pfam" id="PF00135"/>
    </source>
</evidence>
<reference evidence="5 6" key="1">
    <citation type="submission" date="2019-07" db="EMBL/GenBank/DDBJ databases">
        <title>New species of Amycolatopsis and Streptomyces.</title>
        <authorList>
            <person name="Duangmal K."/>
            <person name="Teo W.F.A."/>
            <person name="Lipun K."/>
        </authorList>
    </citation>
    <scope>NUCLEOTIDE SEQUENCE [LARGE SCALE GENOMIC DNA]</scope>
    <source>
        <strain evidence="5 6">JCM 30562</strain>
    </source>
</reference>
<proteinExistence type="inferred from homology"/>
<dbReference type="AlphaFoldDB" id="A0A558A3W9"/>
<dbReference type="SUPFAM" id="SSF53474">
    <property type="entry name" value="alpha/beta-Hydrolases"/>
    <property type="match status" value="1"/>
</dbReference>
<organism evidence="5 6">
    <name type="scientific">Amycolatopsis acidiphila</name>
    <dbReference type="NCBI Taxonomy" id="715473"/>
    <lineage>
        <taxon>Bacteria</taxon>
        <taxon>Bacillati</taxon>
        <taxon>Actinomycetota</taxon>
        <taxon>Actinomycetes</taxon>
        <taxon>Pseudonocardiales</taxon>
        <taxon>Pseudonocardiaceae</taxon>
        <taxon>Amycolatopsis</taxon>
    </lineage>
</organism>
<keyword evidence="3" id="KW-0732">Signal</keyword>
<dbReference type="Gene3D" id="3.40.50.1820">
    <property type="entry name" value="alpha/beta hydrolase"/>
    <property type="match status" value="1"/>
</dbReference>
<protein>
    <recommendedName>
        <fullName evidence="3">Carboxylic ester hydrolase</fullName>
        <ecNumber evidence="3">3.1.1.-</ecNumber>
    </recommendedName>
</protein>
<name>A0A558A3W9_9PSEU</name>
<dbReference type="EMBL" id="VJZA01000054">
    <property type="protein sequence ID" value="TVT18938.1"/>
    <property type="molecule type" value="Genomic_DNA"/>
</dbReference>
<comment type="similarity">
    <text evidence="1 3">Belongs to the type-B carboxylesterase/lipase family.</text>
</comment>
<gene>
    <name evidence="5" type="ORF">FNH06_26150</name>
</gene>
<feature type="signal peptide" evidence="3">
    <location>
        <begin position="1"/>
        <end position="17"/>
    </location>
</feature>